<name>A0AAN5CWP1_9BILA</name>
<reference evidence="2" key="1">
    <citation type="submission" date="2022-10" db="EMBL/GenBank/DDBJ databases">
        <title>Genome assembly of Pristionchus species.</title>
        <authorList>
            <person name="Yoshida K."/>
            <person name="Sommer R.J."/>
        </authorList>
    </citation>
    <scope>NUCLEOTIDE SEQUENCE [LARGE SCALE GENOMIC DNA]</scope>
    <source>
        <strain evidence="2">RS5460</strain>
    </source>
</reference>
<protein>
    <submittedName>
        <fullName evidence="1">Uncharacterized protein</fullName>
    </submittedName>
</protein>
<dbReference type="Proteomes" id="UP001328107">
    <property type="component" value="Unassembled WGS sequence"/>
</dbReference>
<evidence type="ECO:0000313" key="1">
    <source>
        <dbReference type="EMBL" id="GMR52193.1"/>
    </source>
</evidence>
<accession>A0AAN5CWP1</accession>
<gene>
    <name evidence="1" type="ORF">PMAYCL1PPCAC_22388</name>
</gene>
<evidence type="ECO:0000313" key="2">
    <source>
        <dbReference type="Proteomes" id="UP001328107"/>
    </source>
</evidence>
<comment type="caution">
    <text evidence="1">The sequence shown here is derived from an EMBL/GenBank/DDBJ whole genome shotgun (WGS) entry which is preliminary data.</text>
</comment>
<keyword evidence="2" id="KW-1185">Reference proteome</keyword>
<sequence>ARAFFECEYRTHLSSGSDIIDHCTTYALSDKKNKLYRSECTHAHNSRCKDCVEAAILPSIIISKIEAAIVESAEGQRGRLIRLKELAERSDRLLRQYRAHLIRGVVADY</sequence>
<feature type="non-terminal residue" evidence="1">
    <location>
        <position position="109"/>
    </location>
</feature>
<dbReference type="AlphaFoldDB" id="A0AAN5CWP1"/>
<proteinExistence type="predicted"/>
<feature type="non-terminal residue" evidence="1">
    <location>
        <position position="1"/>
    </location>
</feature>
<dbReference type="EMBL" id="BTRK01000005">
    <property type="protein sequence ID" value="GMR52193.1"/>
    <property type="molecule type" value="Genomic_DNA"/>
</dbReference>
<organism evidence="1 2">
    <name type="scientific">Pristionchus mayeri</name>
    <dbReference type="NCBI Taxonomy" id="1317129"/>
    <lineage>
        <taxon>Eukaryota</taxon>
        <taxon>Metazoa</taxon>
        <taxon>Ecdysozoa</taxon>
        <taxon>Nematoda</taxon>
        <taxon>Chromadorea</taxon>
        <taxon>Rhabditida</taxon>
        <taxon>Rhabditina</taxon>
        <taxon>Diplogasteromorpha</taxon>
        <taxon>Diplogasteroidea</taxon>
        <taxon>Neodiplogasteridae</taxon>
        <taxon>Pristionchus</taxon>
    </lineage>
</organism>